<dbReference type="Proteomes" id="UP001281761">
    <property type="component" value="Unassembled WGS sequence"/>
</dbReference>
<dbReference type="EMBL" id="JARBJD010000070">
    <property type="protein sequence ID" value="KAK2955133.1"/>
    <property type="molecule type" value="Genomic_DNA"/>
</dbReference>
<evidence type="ECO:0000313" key="1">
    <source>
        <dbReference type="EMBL" id="KAK2955133.1"/>
    </source>
</evidence>
<reference evidence="1 2" key="1">
    <citation type="journal article" date="2022" name="bioRxiv">
        <title>Genomics of Preaxostyla Flagellates Illuminates Evolutionary Transitions and the Path Towards Mitochondrial Loss.</title>
        <authorList>
            <person name="Novak L.V.F."/>
            <person name="Treitli S.C."/>
            <person name="Pyrih J."/>
            <person name="Halakuc P."/>
            <person name="Pipaliya S.V."/>
            <person name="Vacek V."/>
            <person name="Brzon O."/>
            <person name="Soukal P."/>
            <person name="Eme L."/>
            <person name="Dacks J.B."/>
            <person name="Karnkowska A."/>
            <person name="Elias M."/>
            <person name="Hampl V."/>
        </authorList>
    </citation>
    <scope>NUCLEOTIDE SEQUENCE [LARGE SCALE GENOMIC DNA]</scope>
    <source>
        <strain evidence="1">NAU3</strain>
        <tissue evidence="1">Gut</tissue>
    </source>
</reference>
<proteinExistence type="predicted"/>
<comment type="caution">
    <text evidence="1">The sequence shown here is derived from an EMBL/GenBank/DDBJ whole genome shotgun (WGS) entry which is preliminary data.</text>
</comment>
<keyword evidence="2" id="KW-1185">Reference proteome</keyword>
<name>A0ABQ9XUH8_9EUKA</name>
<organism evidence="1 2">
    <name type="scientific">Blattamonas nauphoetae</name>
    <dbReference type="NCBI Taxonomy" id="2049346"/>
    <lineage>
        <taxon>Eukaryota</taxon>
        <taxon>Metamonada</taxon>
        <taxon>Preaxostyla</taxon>
        <taxon>Oxymonadida</taxon>
        <taxon>Blattamonas</taxon>
    </lineage>
</organism>
<sequence>MFRNEHPFAPTLTFESIRIDSSSTILISPPSSPKQQSIAGSLSSDISTLCEFFLDIHRTFQHKNRLTLPLDPEQEDIVFARIMVALIQHFVASGDLKLLNSSPTDHFQSLTDFDDIDHSEQLLLTVRQVKETLSLEAVRNDYFDWKEWVTMMEMVEQGVVSLSDLSFLQSRCFRSTLETLQTKHQHRSNLSHIGEYSQTPSVSDKLSTYATHVPSEIDVTWNMMGRILITIHPLLTRPHPTSFPWGLRLSTVSDSEADALLVPSQFVDLNEKFDISLFDEIDDLKVMTSLRKCLNVLNATKSTECIVDVHTFRTLLISGLHSSNLAVQIECYRFFFLTQHYHPTIDDPRDTQFQGLRTAFRDGTFMEKMVLLRLWETWSKDPSKYEDVHSMKESDFDFNGLLAVDLSENSLFDIACSFLANIMLNDSVSMSFGWKMNFLLKFENRHRVLDRLTNDPSQSSDQKRSEHFLSPIAITLGSFLSIFRGIDFPSALTELMTIDLDISPLKYSHWINPAIFLNHTSIAPKHRHSFFPMDLMFEAFVRKKQHAFFRLSPALNHCTPRKFLHTPYVGLHSLLLRYPNLNLDQQSLANLINMFFVEFGQDTTPANLHDLFGSFPPPRFIDTLLYSHHAVRTSSNIWIGFLNIICTFGIYTSPFGACSSLAQVFKMLVPYDSNPNEVVLRLLSRVGSIVVSLHWLSIPAHFDSPLLCHLPSLAGAQKGVLQTLSSHFGIPSLVTPNHAKPDWNTFKTIWSTQQSVGEIIDNTCLCVRYLEFNTIVPLPITISQYPALVSVAFDFFCRFFRVSSDAVRIKMVKRGLLDRVVFVVSNSSFLDDYEKGVAVIGILLDTIRRDNQTQRMRDVDFSSLF</sequence>
<evidence type="ECO:0000313" key="2">
    <source>
        <dbReference type="Proteomes" id="UP001281761"/>
    </source>
</evidence>
<gene>
    <name evidence="1" type="ORF">BLNAU_9862</name>
</gene>
<accession>A0ABQ9XUH8</accession>
<protein>
    <submittedName>
        <fullName evidence="1">Uncharacterized protein</fullName>
    </submittedName>
</protein>